<gene>
    <name evidence="2" type="ORF">A4A49_22644</name>
</gene>
<organism evidence="2 3">
    <name type="scientific">Nicotiana attenuata</name>
    <name type="common">Coyote tobacco</name>
    <dbReference type="NCBI Taxonomy" id="49451"/>
    <lineage>
        <taxon>Eukaryota</taxon>
        <taxon>Viridiplantae</taxon>
        <taxon>Streptophyta</taxon>
        <taxon>Embryophyta</taxon>
        <taxon>Tracheophyta</taxon>
        <taxon>Spermatophyta</taxon>
        <taxon>Magnoliopsida</taxon>
        <taxon>eudicotyledons</taxon>
        <taxon>Gunneridae</taxon>
        <taxon>Pentapetalae</taxon>
        <taxon>asterids</taxon>
        <taxon>lamiids</taxon>
        <taxon>Solanales</taxon>
        <taxon>Solanaceae</taxon>
        <taxon>Nicotianoideae</taxon>
        <taxon>Nicotianeae</taxon>
        <taxon>Nicotiana</taxon>
    </lineage>
</organism>
<dbReference type="Proteomes" id="UP000187609">
    <property type="component" value="Unassembled WGS sequence"/>
</dbReference>
<accession>A0A314KTL8</accession>
<keyword evidence="1" id="KW-0812">Transmembrane</keyword>
<dbReference type="EMBL" id="MJEQ01001128">
    <property type="protein sequence ID" value="OIT32109.1"/>
    <property type="molecule type" value="Genomic_DNA"/>
</dbReference>
<comment type="caution">
    <text evidence="2">The sequence shown here is derived from an EMBL/GenBank/DDBJ whole genome shotgun (WGS) entry which is preliminary data.</text>
</comment>
<evidence type="ECO:0000256" key="1">
    <source>
        <dbReference type="SAM" id="Phobius"/>
    </source>
</evidence>
<keyword evidence="3" id="KW-1185">Reference proteome</keyword>
<dbReference type="Gramene" id="OIT32109">
    <property type="protein sequence ID" value="OIT32109"/>
    <property type="gene ID" value="A4A49_22644"/>
</dbReference>
<dbReference type="AlphaFoldDB" id="A0A314KTL8"/>
<sequence>MYYSHYFNFCFNLIYLMANSRVRSRELKECYFLEPDSRNLHGHCVFEIALREANRASDNRDTCAYVVSLLTVVNPDLMDVLMNRLTELGIRVIHTVKQPSQAEEYMIDYHVKRNFYHGQILVLFGITILLLFKNVSQGNYS</sequence>
<feature type="transmembrane region" description="Helical" evidence="1">
    <location>
        <begin position="115"/>
        <end position="132"/>
    </location>
</feature>
<evidence type="ECO:0000313" key="3">
    <source>
        <dbReference type="Proteomes" id="UP000187609"/>
    </source>
</evidence>
<reference evidence="2" key="1">
    <citation type="submission" date="2016-11" db="EMBL/GenBank/DDBJ databases">
        <title>The genome of Nicotiana attenuata.</title>
        <authorList>
            <person name="Xu S."/>
            <person name="Brockmoeller T."/>
            <person name="Gaquerel E."/>
            <person name="Navarro A."/>
            <person name="Kuhl H."/>
            <person name="Gase K."/>
            <person name="Ling Z."/>
            <person name="Zhou W."/>
            <person name="Kreitzer C."/>
            <person name="Stanke M."/>
            <person name="Tang H."/>
            <person name="Lyons E."/>
            <person name="Pandey P."/>
            <person name="Pandey S.P."/>
            <person name="Timmermann B."/>
            <person name="Baldwin I.T."/>
        </authorList>
    </citation>
    <scope>NUCLEOTIDE SEQUENCE [LARGE SCALE GENOMIC DNA]</scope>
    <source>
        <strain evidence="2">UT</strain>
    </source>
</reference>
<name>A0A314KTL8_NICAT</name>
<evidence type="ECO:0000313" key="2">
    <source>
        <dbReference type="EMBL" id="OIT32109.1"/>
    </source>
</evidence>
<keyword evidence="1" id="KW-0472">Membrane</keyword>
<proteinExistence type="predicted"/>
<keyword evidence="1" id="KW-1133">Transmembrane helix</keyword>
<protein>
    <submittedName>
        <fullName evidence="2">Uncharacterized protein</fullName>
    </submittedName>
</protein>